<dbReference type="HOGENOM" id="CLU_789340_0_0_7"/>
<feature type="region of interest" description="Disordered" evidence="1">
    <location>
        <begin position="102"/>
        <end position="266"/>
    </location>
</feature>
<feature type="compositionally biased region" description="Low complexity" evidence="1">
    <location>
        <begin position="215"/>
        <end position="225"/>
    </location>
</feature>
<gene>
    <name evidence="2" type="ordered locus">Hoch_4983</name>
</gene>
<dbReference type="AlphaFoldDB" id="D0LVB1"/>
<feature type="compositionally biased region" description="Pro residues" evidence="1">
    <location>
        <begin position="173"/>
        <end position="204"/>
    </location>
</feature>
<evidence type="ECO:0000256" key="1">
    <source>
        <dbReference type="SAM" id="MobiDB-lite"/>
    </source>
</evidence>
<dbReference type="EMBL" id="CP001804">
    <property type="protein sequence ID" value="ACY17472.1"/>
    <property type="molecule type" value="Genomic_DNA"/>
</dbReference>
<organism evidence="2 3">
    <name type="scientific">Haliangium ochraceum (strain DSM 14365 / JCM 11303 / SMP-2)</name>
    <dbReference type="NCBI Taxonomy" id="502025"/>
    <lineage>
        <taxon>Bacteria</taxon>
        <taxon>Pseudomonadati</taxon>
        <taxon>Myxococcota</taxon>
        <taxon>Polyangia</taxon>
        <taxon>Haliangiales</taxon>
        <taxon>Kofleriaceae</taxon>
        <taxon>Haliangium</taxon>
    </lineage>
</organism>
<accession>D0LVB1</accession>
<evidence type="ECO:0000313" key="2">
    <source>
        <dbReference type="EMBL" id="ACY17472.1"/>
    </source>
</evidence>
<proteinExistence type="predicted"/>
<dbReference type="Proteomes" id="UP000001880">
    <property type="component" value="Chromosome"/>
</dbReference>
<reference evidence="2 3" key="1">
    <citation type="journal article" date="2010" name="Stand. Genomic Sci.">
        <title>Complete genome sequence of Haliangium ochraceum type strain (SMP-2).</title>
        <authorList>
            <consortium name="US DOE Joint Genome Institute (JGI-PGF)"/>
            <person name="Ivanova N."/>
            <person name="Daum C."/>
            <person name="Lang E."/>
            <person name="Abt B."/>
            <person name="Kopitz M."/>
            <person name="Saunders E."/>
            <person name="Lapidus A."/>
            <person name="Lucas S."/>
            <person name="Glavina Del Rio T."/>
            <person name="Nolan M."/>
            <person name="Tice H."/>
            <person name="Copeland A."/>
            <person name="Cheng J.F."/>
            <person name="Chen F."/>
            <person name="Bruce D."/>
            <person name="Goodwin L."/>
            <person name="Pitluck S."/>
            <person name="Mavromatis K."/>
            <person name="Pati A."/>
            <person name="Mikhailova N."/>
            <person name="Chen A."/>
            <person name="Palaniappan K."/>
            <person name="Land M."/>
            <person name="Hauser L."/>
            <person name="Chang Y.J."/>
            <person name="Jeffries C.D."/>
            <person name="Detter J.C."/>
            <person name="Brettin T."/>
            <person name="Rohde M."/>
            <person name="Goker M."/>
            <person name="Bristow J."/>
            <person name="Markowitz V."/>
            <person name="Eisen J.A."/>
            <person name="Hugenholtz P."/>
            <person name="Kyrpides N.C."/>
            <person name="Klenk H.P."/>
        </authorList>
    </citation>
    <scope>NUCLEOTIDE SEQUENCE [LARGE SCALE GENOMIC DNA]</scope>
    <source>
        <strain evidence="3">DSM 14365 / CIP 107738 / JCM 11303 / AJ 13395 / SMP-2</strain>
    </source>
</reference>
<protein>
    <submittedName>
        <fullName evidence="2">Uncharacterized protein</fullName>
    </submittedName>
</protein>
<sequence length="351" mass="37208">MARIRIVDAWLRYPHAQPSYSRAVMVTADTWAEQRVLMHAFTTSPDQTRPTIMLYGSQLAIGPASLDPHGVWGIHIEPPVDGRAQQLRTELELAAKRLAGSKGTPARLLDEEPEFDRRRTNHWAPGQPRALPDNAAATAYYEPGGQQPQDAPPAHAYPPPAPPLVAADAPPAHAYPPPAPPPAAPPAAPPPASAAPPGARPSPYPNTLHMASLPASGAADAGASSSRRRRITAHGYSDAQPHPQHGRQTNRHAGAALGRSPGPRPVRQRRLASLVGYTMPSEFSLTAEEQSVLDALDAAPSLSAGEIAALSGAADGAAWMQALLDKLARFGLDLIETRPGADNEPAYALRR</sequence>
<evidence type="ECO:0000313" key="3">
    <source>
        <dbReference type="Proteomes" id="UP000001880"/>
    </source>
</evidence>
<dbReference type="STRING" id="502025.Hoch_4983"/>
<name>D0LVB1_HALO1</name>
<dbReference type="RefSeq" id="WP_012830064.1">
    <property type="nucleotide sequence ID" value="NC_013440.1"/>
</dbReference>
<dbReference type="KEGG" id="hoh:Hoch_4983"/>
<keyword evidence="3" id="KW-1185">Reference proteome</keyword>